<accession>A0A6A5QNC2</accession>
<proteinExistence type="predicted"/>
<organism evidence="1 2">
    <name type="scientific">Ampelomyces quisqualis</name>
    <name type="common">Powdery mildew agent</name>
    <dbReference type="NCBI Taxonomy" id="50730"/>
    <lineage>
        <taxon>Eukaryota</taxon>
        <taxon>Fungi</taxon>
        <taxon>Dikarya</taxon>
        <taxon>Ascomycota</taxon>
        <taxon>Pezizomycotina</taxon>
        <taxon>Dothideomycetes</taxon>
        <taxon>Pleosporomycetidae</taxon>
        <taxon>Pleosporales</taxon>
        <taxon>Pleosporineae</taxon>
        <taxon>Phaeosphaeriaceae</taxon>
        <taxon>Ampelomyces</taxon>
    </lineage>
</organism>
<dbReference type="Proteomes" id="UP000800096">
    <property type="component" value="Unassembled WGS sequence"/>
</dbReference>
<reference evidence="1" key="1">
    <citation type="journal article" date="2020" name="Stud. Mycol.">
        <title>101 Dothideomycetes genomes: a test case for predicting lifestyles and emergence of pathogens.</title>
        <authorList>
            <person name="Haridas S."/>
            <person name="Albert R."/>
            <person name="Binder M."/>
            <person name="Bloem J."/>
            <person name="Labutti K."/>
            <person name="Salamov A."/>
            <person name="Andreopoulos B."/>
            <person name="Baker S."/>
            <person name="Barry K."/>
            <person name="Bills G."/>
            <person name="Bluhm B."/>
            <person name="Cannon C."/>
            <person name="Castanera R."/>
            <person name="Culley D."/>
            <person name="Daum C."/>
            <person name="Ezra D."/>
            <person name="Gonzalez J."/>
            <person name="Henrissat B."/>
            <person name="Kuo A."/>
            <person name="Liang C."/>
            <person name="Lipzen A."/>
            <person name="Lutzoni F."/>
            <person name="Magnuson J."/>
            <person name="Mondo S."/>
            <person name="Nolan M."/>
            <person name="Ohm R."/>
            <person name="Pangilinan J."/>
            <person name="Park H.-J."/>
            <person name="Ramirez L."/>
            <person name="Alfaro M."/>
            <person name="Sun H."/>
            <person name="Tritt A."/>
            <person name="Yoshinaga Y."/>
            <person name="Zwiers L.-H."/>
            <person name="Turgeon B."/>
            <person name="Goodwin S."/>
            <person name="Spatafora J."/>
            <person name="Crous P."/>
            <person name="Grigoriev I."/>
        </authorList>
    </citation>
    <scope>NUCLEOTIDE SEQUENCE</scope>
    <source>
        <strain evidence="1">HMLAC05119</strain>
    </source>
</reference>
<dbReference type="OrthoDB" id="2922289at2759"/>
<dbReference type="AlphaFoldDB" id="A0A6A5QNC2"/>
<dbReference type="PANTHER" id="PTHR40788:SF2">
    <property type="entry name" value="CLR5 DOMAIN-CONTAINING PROTEIN"/>
    <property type="match status" value="1"/>
</dbReference>
<sequence>MESMMKNNTGHARHLIIQNCIAGEIHRTKPWAEPEIPSRKIRAKYEPWSNADQGMQISGCFNKTSFEERTKTKTRGTPTPNTAIAHHVQVRQHKALPASERMTFAIDLRTHKFFKTIFYTTTSESGDLPKSIKWDEFKRAMTRLGFAVKNTHGSAWQFTPGDATGPDLSIQMPFLP</sequence>
<keyword evidence="2" id="KW-1185">Reference proteome</keyword>
<gene>
    <name evidence="1" type="ORF">BDU57DRAFT_549174</name>
</gene>
<dbReference type="PANTHER" id="PTHR40788">
    <property type="entry name" value="CLR5 DOMAIN-CONTAINING PROTEIN-RELATED"/>
    <property type="match status" value="1"/>
</dbReference>
<evidence type="ECO:0000313" key="1">
    <source>
        <dbReference type="EMBL" id="KAF1915537.1"/>
    </source>
</evidence>
<name>A0A6A5QNC2_AMPQU</name>
<protein>
    <submittedName>
        <fullName evidence="1">Uncharacterized protein</fullName>
    </submittedName>
</protein>
<dbReference type="EMBL" id="ML979136">
    <property type="protein sequence ID" value="KAF1915537.1"/>
    <property type="molecule type" value="Genomic_DNA"/>
</dbReference>
<evidence type="ECO:0000313" key="2">
    <source>
        <dbReference type="Proteomes" id="UP000800096"/>
    </source>
</evidence>